<dbReference type="SUPFAM" id="SSF102114">
    <property type="entry name" value="Radical SAM enzymes"/>
    <property type="match status" value="1"/>
</dbReference>
<accession>L0F7T6</accession>
<evidence type="ECO:0000313" key="7">
    <source>
        <dbReference type="EMBL" id="AGA69262.1"/>
    </source>
</evidence>
<evidence type="ECO:0000259" key="6">
    <source>
        <dbReference type="PROSITE" id="PS51918"/>
    </source>
</evidence>
<dbReference type="Pfam" id="PF04055">
    <property type="entry name" value="Radical_SAM"/>
    <property type="match status" value="1"/>
</dbReference>
<dbReference type="InterPro" id="IPR013785">
    <property type="entry name" value="Aldolase_TIM"/>
</dbReference>
<keyword evidence="5" id="KW-0411">Iron-sulfur</keyword>
<dbReference type="KEGG" id="ddl:Desdi_1812"/>
<dbReference type="InterPro" id="IPR051198">
    <property type="entry name" value="BchE-like"/>
</dbReference>
<gene>
    <name evidence="7" type="ordered locus">Desdi_1812</name>
</gene>
<dbReference type="eggNOG" id="COG1032">
    <property type="taxonomic scope" value="Bacteria"/>
</dbReference>
<feature type="domain" description="Radical SAM core" evidence="6">
    <location>
        <begin position="15"/>
        <end position="245"/>
    </location>
</feature>
<evidence type="ECO:0000256" key="1">
    <source>
        <dbReference type="ARBA" id="ARBA00001966"/>
    </source>
</evidence>
<dbReference type="InterPro" id="IPR058240">
    <property type="entry name" value="rSAM_sf"/>
</dbReference>
<sequence>MMWGNFINYEGAVFRPPSEASSLILQITVGCKHNQCTFCSMYKGKSFHIPSKEDIMSSIDAGVKEYPMVRRIFLADGDALACDTDLLSEILQTIYQRFPHLERVGIYGGPKDILNKTPQELSYLKDQGLGIVYLGVESGSEDVLKLIGKGVTPEEMIAAGQKVVASGLKLSCTIILGLGGKQAFEEHAFETGKVLSAINPHFIGTLTLMLEPEAPLSKKVQSGEFTLLNPWECLRELGLIIQGLELRDCLFRSNHASNYLPLKAHFPYDKELLLSTIKGVIAENRAEVLRPENWREL</sequence>
<dbReference type="Gene3D" id="3.20.20.70">
    <property type="entry name" value="Aldolase class I"/>
    <property type="match status" value="1"/>
</dbReference>
<comment type="cofactor">
    <cofactor evidence="1">
        <name>[4Fe-4S] cluster</name>
        <dbReference type="ChEBI" id="CHEBI:49883"/>
    </cofactor>
</comment>
<dbReference type="STRING" id="871963.Desdi_1812"/>
<dbReference type="HOGENOM" id="CLU_044464_1_0_9"/>
<dbReference type="InterPro" id="IPR007197">
    <property type="entry name" value="rSAM"/>
</dbReference>
<organism evidence="7 8">
    <name type="scientific">Desulfitobacterium dichloroeliminans (strain LMG P-21439 / DCA1)</name>
    <dbReference type="NCBI Taxonomy" id="871963"/>
    <lineage>
        <taxon>Bacteria</taxon>
        <taxon>Bacillati</taxon>
        <taxon>Bacillota</taxon>
        <taxon>Clostridia</taxon>
        <taxon>Eubacteriales</taxon>
        <taxon>Desulfitobacteriaceae</taxon>
        <taxon>Desulfitobacterium</taxon>
    </lineage>
</organism>
<dbReference type="SFLD" id="SFLDG01095">
    <property type="entry name" value="Uncharacterised_Radical_SAM_Su"/>
    <property type="match status" value="1"/>
</dbReference>
<protein>
    <submittedName>
        <fullName evidence="7">Fe-S oxidoreductase</fullName>
    </submittedName>
</protein>
<dbReference type="GO" id="GO:0051536">
    <property type="term" value="F:iron-sulfur cluster binding"/>
    <property type="evidence" value="ECO:0007669"/>
    <property type="project" value="UniProtKB-KW"/>
</dbReference>
<reference evidence="8" key="1">
    <citation type="submission" date="2012-02" db="EMBL/GenBank/DDBJ databases">
        <title>Complete sequence of Desulfitobacterium dichloroeliminans LMG P-21439.</title>
        <authorList>
            <person name="Lucas S."/>
            <person name="Han J."/>
            <person name="Lapidus A."/>
            <person name="Cheng J.-F."/>
            <person name="Goodwin L."/>
            <person name="Pitluck S."/>
            <person name="Peters L."/>
            <person name="Ovchinnikova G."/>
            <person name="Teshima H."/>
            <person name="Detter J.C."/>
            <person name="Han C."/>
            <person name="Tapia R."/>
            <person name="Land M."/>
            <person name="Hauser L."/>
            <person name="Kyrpides N."/>
            <person name="Ivanova N."/>
            <person name="Pagani I."/>
            <person name="Kruse T."/>
            <person name="de Vos W.M."/>
            <person name="Boon N."/>
            <person name="Smidt H."/>
            <person name="Woyke T."/>
        </authorList>
    </citation>
    <scope>NUCLEOTIDE SEQUENCE [LARGE SCALE GENOMIC DNA]</scope>
    <source>
        <strain evidence="8">LMG P-21439 / DCA1</strain>
    </source>
</reference>
<evidence type="ECO:0000256" key="2">
    <source>
        <dbReference type="ARBA" id="ARBA00022691"/>
    </source>
</evidence>
<dbReference type="SFLD" id="SFLDS00029">
    <property type="entry name" value="Radical_SAM"/>
    <property type="match status" value="1"/>
</dbReference>
<dbReference type="GO" id="GO:0046872">
    <property type="term" value="F:metal ion binding"/>
    <property type="evidence" value="ECO:0007669"/>
    <property type="project" value="UniProtKB-KW"/>
</dbReference>
<keyword evidence="8" id="KW-1185">Reference proteome</keyword>
<dbReference type="InterPro" id="IPR006638">
    <property type="entry name" value="Elp3/MiaA/NifB-like_rSAM"/>
</dbReference>
<evidence type="ECO:0000256" key="4">
    <source>
        <dbReference type="ARBA" id="ARBA00023004"/>
    </source>
</evidence>
<evidence type="ECO:0000256" key="5">
    <source>
        <dbReference type="ARBA" id="ARBA00023014"/>
    </source>
</evidence>
<dbReference type="CDD" id="cd01335">
    <property type="entry name" value="Radical_SAM"/>
    <property type="match status" value="1"/>
</dbReference>
<name>L0F7T6_DESDL</name>
<dbReference type="SFLD" id="SFLDG01082">
    <property type="entry name" value="B12-binding_domain_containing"/>
    <property type="match status" value="1"/>
</dbReference>
<evidence type="ECO:0000313" key="8">
    <source>
        <dbReference type="Proteomes" id="UP000010797"/>
    </source>
</evidence>
<dbReference type="GO" id="GO:0003824">
    <property type="term" value="F:catalytic activity"/>
    <property type="evidence" value="ECO:0007669"/>
    <property type="project" value="InterPro"/>
</dbReference>
<dbReference type="PANTHER" id="PTHR43409">
    <property type="entry name" value="ANAEROBIC MAGNESIUM-PROTOPORPHYRIN IX MONOMETHYL ESTER CYCLASE-RELATED"/>
    <property type="match status" value="1"/>
</dbReference>
<dbReference type="AlphaFoldDB" id="L0F7T6"/>
<dbReference type="SMART" id="SM00729">
    <property type="entry name" value="Elp3"/>
    <property type="match status" value="1"/>
</dbReference>
<dbReference type="PROSITE" id="PS51918">
    <property type="entry name" value="RADICAL_SAM"/>
    <property type="match status" value="1"/>
</dbReference>
<dbReference type="PANTHER" id="PTHR43409:SF4">
    <property type="entry name" value="RADICAL SAM SUPERFAMILY PROTEIN"/>
    <property type="match status" value="1"/>
</dbReference>
<dbReference type="EMBL" id="CP003344">
    <property type="protein sequence ID" value="AGA69262.1"/>
    <property type="molecule type" value="Genomic_DNA"/>
</dbReference>
<dbReference type="Proteomes" id="UP000010797">
    <property type="component" value="Chromosome"/>
</dbReference>
<evidence type="ECO:0000256" key="3">
    <source>
        <dbReference type="ARBA" id="ARBA00022723"/>
    </source>
</evidence>
<proteinExistence type="predicted"/>
<keyword evidence="4" id="KW-0408">Iron</keyword>
<keyword evidence="2" id="KW-0949">S-adenosyl-L-methionine</keyword>
<keyword evidence="3" id="KW-0479">Metal-binding</keyword>